<evidence type="ECO:0000313" key="1">
    <source>
        <dbReference type="EMBL" id="OOM11652.1"/>
    </source>
</evidence>
<organism evidence="1 2">
    <name type="scientific">Clostridium saccharobutylicum</name>
    <dbReference type="NCBI Taxonomy" id="169679"/>
    <lineage>
        <taxon>Bacteria</taxon>
        <taxon>Bacillati</taxon>
        <taxon>Bacillota</taxon>
        <taxon>Clostridia</taxon>
        <taxon>Eubacteriales</taxon>
        <taxon>Clostridiaceae</taxon>
        <taxon>Clostridium</taxon>
    </lineage>
</organism>
<dbReference type="InterPro" id="IPR025409">
    <property type="entry name" value="DUF4303"/>
</dbReference>
<dbReference type="EMBL" id="LZYZ01000004">
    <property type="protein sequence ID" value="OOM11652.1"/>
    <property type="molecule type" value="Genomic_DNA"/>
</dbReference>
<proteinExistence type="predicted"/>
<protein>
    <recommendedName>
        <fullName evidence="3">DUF4303 domain-containing protein</fullName>
    </recommendedName>
</protein>
<name>A0A1S8N5H3_CLOSA</name>
<gene>
    <name evidence="1" type="ORF">CLOSAC_20790</name>
</gene>
<accession>A0A1S8N5H3</accession>
<reference evidence="1 2" key="1">
    <citation type="submission" date="2016-05" db="EMBL/GenBank/DDBJ databases">
        <title>Microbial solvent formation.</title>
        <authorList>
            <person name="Poehlein A."/>
            <person name="Montoya Solano J.D."/>
            <person name="Flitsch S."/>
            <person name="Krabben P."/>
            <person name="Duerre P."/>
            <person name="Daniel R."/>
        </authorList>
    </citation>
    <scope>NUCLEOTIDE SEQUENCE [LARGE SCALE GENOMIC DNA]</scope>
    <source>
        <strain evidence="1 2">L1-8</strain>
    </source>
</reference>
<dbReference type="Pfam" id="PF14136">
    <property type="entry name" value="DUF4303"/>
    <property type="match status" value="1"/>
</dbReference>
<evidence type="ECO:0000313" key="2">
    <source>
        <dbReference type="Proteomes" id="UP000191154"/>
    </source>
</evidence>
<dbReference type="Proteomes" id="UP000191154">
    <property type="component" value="Unassembled WGS sequence"/>
</dbReference>
<dbReference type="STRING" id="169679.CSACC_08300"/>
<sequence length="180" mass="21161">MKLKFELEMVKAIENATRNACKSLFSKYKESFYYCSLITDGEAHCPILSAWSYEALERMSLNEKDPIDAKYYLKWSYADSPYFAYGEEYFGEVKEIFNRRPMSLTNDEEYMNEYEIRLNSMEKAMANLDKEGLFGVGNQRLNIVINAEVMPPDYSNTERALRLNPREALNEWLEEIAEEE</sequence>
<comment type="caution">
    <text evidence="1">The sequence shown here is derived from an EMBL/GenBank/DDBJ whole genome shotgun (WGS) entry which is preliminary data.</text>
</comment>
<evidence type="ECO:0008006" key="3">
    <source>
        <dbReference type="Google" id="ProtNLM"/>
    </source>
</evidence>
<dbReference type="AlphaFoldDB" id="A0A1S8N5H3"/>
<dbReference type="RefSeq" id="WP_077865367.1">
    <property type="nucleotide sequence ID" value="NZ_LZYZ01000004.1"/>
</dbReference>